<name>A0A699VXY5_TANCI</name>
<organism evidence="1">
    <name type="scientific">Tanacetum cinerariifolium</name>
    <name type="common">Dalmatian daisy</name>
    <name type="synonym">Chrysanthemum cinerariifolium</name>
    <dbReference type="NCBI Taxonomy" id="118510"/>
    <lineage>
        <taxon>Eukaryota</taxon>
        <taxon>Viridiplantae</taxon>
        <taxon>Streptophyta</taxon>
        <taxon>Embryophyta</taxon>
        <taxon>Tracheophyta</taxon>
        <taxon>Spermatophyta</taxon>
        <taxon>Magnoliopsida</taxon>
        <taxon>eudicotyledons</taxon>
        <taxon>Gunneridae</taxon>
        <taxon>Pentapetalae</taxon>
        <taxon>asterids</taxon>
        <taxon>campanulids</taxon>
        <taxon>Asterales</taxon>
        <taxon>Asteraceae</taxon>
        <taxon>Asteroideae</taxon>
        <taxon>Anthemideae</taxon>
        <taxon>Anthemidinae</taxon>
        <taxon>Tanacetum</taxon>
    </lineage>
</organism>
<evidence type="ECO:0000313" key="1">
    <source>
        <dbReference type="EMBL" id="GFD38348.1"/>
    </source>
</evidence>
<feature type="non-terminal residue" evidence="1">
    <location>
        <position position="1"/>
    </location>
</feature>
<sequence length="89" mass="8798">PGCWSCAVPIPAWCPAAAAWRWNPGAGSAAAPGWCRTPAGPRPAESQCRLAGFGAGCGFVAAGCGCCAGCSSGRTRPFRGSPFPAASRG</sequence>
<reference evidence="1" key="1">
    <citation type="journal article" date="2019" name="Sci. Rep.">
        <title>Draft genome of Tanacetum cinerariifolium, the natural source of mosquito coil.</title>
        <authorList>
            <person name="Yamashiro T."/>
            <person name="Shiraishi A."/>
            <person name="Satake H."/>
            <person name="Nakayama K."/>
        </authorList>
    </citation>
    <scope>NUCLEOTIDE SEQUENCE</scope>
</reference>
<proteinExistence type="predicted"/>
<dbReference type="AlphaFoldDB" id="A0A699VXY5"/>
<protein>
    <submittedName>
        <fullName evidence="1">Uncharacterized protein</fullName>
    </submittedName>
</protein>
<dbReference type="EMBL" id="BKCJ011499207">
    <property type="protein sequence ID" value="GFD38348.1"/>
    <property type="molecule type" value="Genomic_DNA"/>
</dbReference>
<accession>A0A699VXY5</accession>
<comment type="caution">
    <text evidence="1">The sequence shown here is derived from an EMBL/GenBank/DDBJ whole genome shotgun (WGS) entry which is preliminary data.</text>
</comment>
<gene>
    <name evidence="1" type="ORF">Tci_910317</name>
</gene>